<dbReference type="AlphaFoldDB" id="A0A543NAJ1"/>
<feature type="non-terminal residue" evidence="2">
    <location>
        <position position="114"/>
    </location>
</feature>
<organism evidence="2 3">
    <name type="scientific">Haloactinospora alba</name>
    <dbReference type="NCBI Taxonomy" id="405555"/>
    <lineage>
        <taxon>Bacteria</taxon>
        <taxon>Bacillati</taxon>
        <taxon>Actinomycetota</taxon>
        <taxon>Actinomycetes</taxon>
        <taxon>Streptosporangiales</taxon>
        <taxon>Nocardiopsidaceae</taxon>
        <taxon>Haloactinospora</taxon>
    </lineage>
</organism>
<protein>
    <recommendedName>
        <fullName evidence="4">Fe-S oxidoreductase</fullName>
    </recommendedName>
</protein>
<keyword evidence="1" id="KW-0472">Membrane</keyword>
<dbReference type="EMBL" id="VFQC01000002">
    <property type="protein sequence ID" value="TQN28828.1"/>
    <property type="molecule type" value="Genomic_DNA"/>
</dbReference>
<name>A0A543NAJ1_9ACTN</name>
<feature type="transmembrane region" description="Helical" evidence="1">
    <location>
        <begin position="6"/>
        <end position="28"/>
    </location>
</feature>
<keyword evidence="1" id="KW-0812">Transmembrane</keyword>
<comment type="caution">
    <text evidence="2">The sequence shown here is derived from an EMBL/GenBank/DDBJ whole genome shotgun (WGS) entry which is preliminary data.</text>
</comment>
<evidence type="ECO:0000313" key="2">
    <source>
        <dbReference type="EMBL" id="TQN28828.1"/>
    </source>
</evidence>
<accession>A0A543NAJ1</accession>
<reference evidence="2 3" key="1">
    <citation type="submission" date="2019-06" db="EMBL/GenBank/DDBJ databases">
        <title>Sequencing the genomes of 1000 actinobacteria strains.</title>
        <authorList>
            <person name="Klenk H.-P."/>
        </authorList>
    </citation>
    <scope>NUCLEOTIDE SEQUENCE [LARGE SCALE GENOMIC DNA]</scope>
    <source>
        <strain evidence="2 3">DSM 45015</strain>
    </source>
</reference>
<dbReference type="Proteomes" id="UP000317422">
    <property type="component" value="Unassembled WGS sequence"/>
</dbReference>
<evidence type="ECO:0008006" key="4">
    <source>
        <dbReference type="Google" id="ProtNLM"/>
    </source>
</evidence>
<sequence length="114" mass="12562">MSVLQITLGLICAAMTVVAIAMLAMTVTRMIRTIRLGRPEPGRGGPLGTRLAVMVKEILGHTRMLKWGTVGVAHWLVMAGFVALMLTVLEAYVEVVNPEFHLPLLGEWAPWNLW</sequence>
<evidence type="ECO:0000256" key="1">
    <source>
        <dbReference type="SAM" id="Phobius"/>
    </source>
</evidence>
<proteinExistence type="predicted"/>
<evidence type="ECO:0000313" key="3">
    <source>
        <dbReference type="Proteomes" id="UP000317422"/>
    </source>
</evidence>
<gene>
    <name evidence="2" type="ORF">FHX37_4193</name>
</gene>
<feature type="transmembrane region" description="Helical" evidence="1">
    <location>
        <begin position="72"/>
        <end position="93"/>
    </location>
</feature>
<keyword evidence="3" id="KW-1185">Reference proteome</keyword>
<keyword evidence="1" id="KW-1133">Transmembrane helix</keyword>